<name>A0A803L9D8_CHEQI</name>
<evidence type="ECO:0000259" key="1">
    <source>
        <dbReference type="Pfam" id="PF03080"/>
    </source>
</evidence>
<evidence type="ECO:0000313" key="3">
    <source>
        <dbReference type="Proteomes" id="UP000596660"/>
    </source>
</evidence>
<proteinExistence type="predicted"/>
<protein>
    <recommendedName>
        <fullName evidence="1">Neprosin PEP catalytic domain-containing protein</fullName>
    </recommendedName>
</protein>
<reference evidence="2" key="1">
    <citation type="journal article" date="2017" name="Nature">
        <title>The genome of Chenopodium quinoa.</title>
        <authorList>
            <person name="Jarvis D.E."/>
            <person name="Ho Y.S."/>
            <person name="Lightfoot D.J."/>
            <person name="Schmoeckel S.M."/>
            <person name="Li B."/>
            <person name="Borm T.J.A."/>
            <person name="Ohyanagi H."/>
            <person name="Mineta K."/>
            <person name="Michell C.T."/>
            <person name="Saber N."/>
            <person name="Kharbatia N.M."/>
            <person name="Rupper R.R."/>
            <person name="Sharp A.R."/>
            <person name="Dally N."/>
            <person name="Boughton B.A."/>
            <person name="Woo Y.H."/>
            <person name="Gao G."/>
            <person name="Schijlen E.G.W.M."/>
            <person name="Guo X."/>
            <person name="Momin A.A."/>
            <person name="Negrao S."/>
            <person name="Al-Babili S."/>
            <person name="Gehring C."/>
            <person name="Roessner U."/>
            <person name="Jung C."/>
            <person name="Murphy K."/>
            <person name="Arold S.T."/>
            <person name="Gojobori T."/>
            <person name="van der Linden C.G."/>
            <person name="van Loo E.N."/>
            <person name="Jellen E.N."/>
            <person name="Maughan P.J."/>
            <person name="Tester M."/>
        </authorList>
    </citation>
    <scope>NUCLEOTIDE SEQUENCE [LARGE SCALE GENOMIC DNA]</scope>
    <source>
        <strain evidence="2">cv. PI 614886</strain>
    </source>
</reference>
<dbReference type="InterPro" id="IPR053168">
    <property type="entry name" value="Glutamic_endopeptidase"/>
</dbReference>
<feature type="domain" description="Neprosin PEP catalytic" evidence="1">
    <location>
        <begin position="81"/>
        <end position="119"/>
    </location>
</feature>
<reference evidence="2" key="2">
    <citation type="submission" date="2021-03" db="UniProtKB">
        <authorList>
            <consortium name="EnsemblPlants"/>
        </authorList>
    </citation>
    <scope>IDENTIFICATION</scope>
</reference>
<feature type="domain" description="Neprosin PEP catalytic" evidence="1">
    <location>
        <begin position="155"/>
        <end position="241"/>
    </location>
</feature>
<dbReference type="PANTHER" id="PTHR31589:SF223">
    <property type="entry name" value="PROTEIN, PUTATIVE (DUF239)-RELATED"/>
    <property type="match status" value="1"/>
</dbReference>
<keyword evidence="3" id="KW-1185">Reference proteome</keyword>
<organism evidence="2 3">
    <name type="scientific">Chenopodium quinoa</name>
    <name type="common">Quinoa</name>
    <dbReference type="NCBI Taxonomy" id="63459"/>
    <lineage>
        <taxon>Eukaryota</taxon>
        <taxon>Viridiplantae</taxon>
        <taxon>Streptophyta</taxon>
        <taxon>Embryophyta</taxon>
        <taxon>Tracheophyta</taxon>
        <taxon>Spermatophyta</taxon>
        <taxon>Magnoliopsida</taxon>
        <taxon>eudicotyledons</taxon>
        <taxon>Gunneridae</taxon>
        <taxon>Pentapetalae</taxon>
        <taxon>Caryophyllales</taxon>
        <taxon>Chenopodiaceae</taxon>
        <taxon>Chenopodioideae</taxon>
        <taxon>Atripliceae</taxon>
        <taxon>Chenopodium</taxon>
    </lineage>
</organism>
<dbReference type="Pfam" id="PF03080">
    <property type="entry name" value="Neprosin"/>
    <property type="match status" value="2"/>
</dbReference>
<sequence length="245" mass="27998">MQNLEELQEQKSDGIELKDGGCPLKTVPILRSNPNSNVFKIQRGIPDTHCVALVHTNNPEERKFLGVAGELENYKPIVYPNQWSSTRIKILNQNDNIEVGWMVNPDVFQDNEAHLYASFVALALFKWLKTCLWAYPQLTTPNMEEHNMVGTYQLTSQVEWGGEISNPKQSFPPPEMGNGKKALYNPFYTASIMHASYVDWNYTNVLNPEDTHKVWDCEASYTVKDAGWKTEEFGRLMLYGGFNEV</sequence>
<dbReference type="Gramene" id="AUR62008477-RA">
    <property type="protein sequence ID" value="AUR62008477-RA:cds"/>
    <property type="gene ID" value="AUR62008477"/>
</dbReference>
<dbReference type="AlphaFoldDB" id="A0A803L9D8"/>
<dbReference type="InterPro" id="IPR004314">
    <property type="entry name" value="Neprosin"/>
</dbReference>
<evidence type="ECO:0000313" key="2">
    <source>
        <dbReference type="EnsemblPlants" id="AUR62008477-RA:cds"/>
    </source>
</evidence>
<dbReference type="EnsemblPlants" id="AUR62008477-RA">
    <property type="protein sequence ID" value="AUR62008477-RA:cds"/>
    <property type="gene ID" value="AUR62008477"/>
</dbReference>
<dbReference type="PANTHER" id="PTHR31589">
    <property type="entry name" value="PROTEIN, PUTATIVE (DUF239)-RELATED-RELATED"/>
    <property type="match status" value="1"/>
</dbReference>
<dbReference type="Proteomes" id="UP000596660">
    <property type="component" value="Unplaced"/>
</dbReference>
<accession>A0A803L9D8</accession>